<dbReference type="Proteomes" id="UP000826656">
    <property type="component" value="Unassembled WGS sequence"/>
</dbReference>
<evidence type="ECO:0000313" key="1">
    <source>
        <dbReference type="EMBL" id="KAH0781520.1"/>
    </source>
</evidence>
<comment type="caution">
    <text evidence="1">The sequence shown here is derived from an EMBL/GenBank/DDBJ whole genome shotgun (WGS) entry which is preliminary data.</text>
</comment>
<evidence type="ECO:0000313" key="2">
    <source>
        <dbReference type="Proteomes" id="UP000826656"/>
    </source>
</evidence>
<proteinExistence type="predicted"/>
<gene>
    <name evidence="1" type="ORF">KY290_001118</name>
</gene>
<name>A0ABQ7WLU6_SOLTU</name>
<keyword evidence="2" id="KW-1185">Reference proteome</keyword>
<accession>A0ABQ7WLU6</accession>
<organism evidence="1 2">
    <name type="scientific">Solanum tuberosum</name>
    <name type="common">Potato</name>
    <dbReference type="NCBI Taxonomy" id="4113"/>
    <lineage>
        <taxon>Eukaryota</taxon>
        <taxon>Viridiplantae</taxon>
        <taxon>Streptophyta</taxon>
        <taxon>Embryophyta</taxon>
        <taxon>Tracheophyta</taxon>
        <taxon>Spermatophyta</taxon>
        <taxon>Magnoliopsida</taxon>
        <taxon>eudicotyledons</taxon>
        <taxon>Gunneridae</taxon>
        <taxon>Pentapetalae</taxon>
        <taxon>asterids</taxon>
        <taxon>lamiids</taxon>
        <taxon>Solanales</taxon>
        <taxon>Solanaceae</taxon>
        <taxon>Solanoideae</taxon>
        <taxon>Solaneae</taxon>
        <taxon>Solanum</taxon>
    </lineage>
</organism>
<reference evidence="1 2" key="1">
    <citation type="journal article" date="2021" name="bioRxiv">
        <title>Chromosome-scale and haplotype-resolved genome assembly of a tetraploid potato cultivar.</title>
        <authorList>
            <person name="Sun H."/>
            <person name="Jiao W.-B."/>
            <person name="Krause K."/>
            <person name="Campoy J.A."/>
            <person name="Goel M."/>
            <person name="Folz-Donahue K."/>
            <person name="Kukat C."/>
            <person name="Huettel B."/>
            <person name="Schneeberger K."/>
        </authorList>
    </citation>
    <scope>NUCLEOTIDE SEQUENCE [LARGE SCALE GENOMIC DNA]</scope>
    <source>
        <strain evidence="1">SolTubOtavaFocal</strain>
        <tissue evidence="1">Leaves</tissue>
    </source>
</reference>
<dbReference type="EMBL" id="JAIVGD010000001">
    <property type="protein sequence ID" value="KAH0781520.1"/>
    <property type="molecule type" value="Genomic_DNA"/>
</dbReference>
<protein>
    <submittedName>
        <fullName evidence="1">Uncharacterized protein</fullName>
    </submittedName>
</protein>
<sequence>MLKGLDSKRESITSPFPGSLSPFLGSGYGFFLYVESPDVNSHTDLTSVDSCESKVGSTLDLTRISPSILLRRSLVSNPSSNRRSTPVTSPAFGIPLIAVKVTTSGMANSHSVMASVYKARERIHRCMVDR</sequence>